<evidence type="ECO:0000259" key="3">
    <source>
        <dbReference type="PROSITE" id="PS50404"/>
    </source>
</evidence>
<evidence type="ECO:0000256" key="2">
    <source>
        <dbReference type="RuleBase" id="RU003494"/>
    </source>
</evidence>
<dbReference type="PANTHER" id="PTHR44051:SF8">
    <property type="entry name" value="GLUTATHIONE S-TRANSFERASE GSTA"/>
    <property type="match status" value="1"/>
</dbReference>
<feature type="domain" description="GST C-terminal" evidence="4">
    <location>
        <begin position="137"/>
        <end position="257"/>
    </location>
</feature>
<feature type="domain" description="GST N-terminal" evidence="3">
    <location>
        <begin position="79"/>
        <end position="136"/>
    </location>
</feature>
<keyword evidence="6" id="KW-1185">Reference proteome</keyword>
<dbReference type="AlphaFoldDB" id="A0A830HM40"/>
<dbReference type="InterPro" id="IPR004045">
    <property type="entry name" value="Glutathione_S-Trfase_N"/>
</dbReference>
<gene>
    <name evidence="5" type="ORF">PPROV_000698500</name>
</gene>
<dbReference type="InterPro" id="IPR036249">
    <property type="entry name" value="Thioredoxin-like_sf"/>
</dbReference>
<comment type="caution">
    <text evidence="5">The sequence shown here is derived from an EMBL/GenBank/DDBJ whole genome shotgun (WGS) entry which is preliminary data.</text>
</comment>
<dbReference type="Pfam" id="PF02798">
    <property type="entry name" value="GST_N"/>
    <property type="match status" value="1"/>
</dbReference>
<comment type="similarity">
    <text evidence="1 2">Belongs to the GST superfamily.</text>
</comment>
<dbReference type="InterPro" id="IPR004046">
    <property type="entry name" value="GST_C"/>
</dbReference>
<organism evidence="5 6">
    <name type="scientific">Pycnococcus provasolii</name>
    <dbReference type="NCBI Taxonomy" id="41880"/>
    <lineage>
        <taxon>Eukaryota</taxon>
        <taxon>Viridiplantae</taxon>
        <taxon>Chlorophyta</taxon>
        <taxon>Pseudoscourfieldiophyceae</taxon>
        <taxon>Pseudoscourfieldiales</taxon>
        <taxon>Pycnococcaceae</taxon>
        <taxon>Pycnococcus</taxon>
    </lineage>
</organism>
<dbReference type="InterPro" id="IPR036282">
    <property type="entry name" value="Glutathione-S-Trfase_C_sf"/>
</dbReference>
<dbReference type="Gene3D" id="3.40.30.10">
    <property type="entry name" value="Glutaredoxin"/>
    <property type="match status" value="1"/>
</dbReference>
<dbReference type="CDD" id="cd03046">
    <property type="entry name" value="GST_N_GTT1_like"/>
    <property type="match status" value="1"/>
</dbReference>
<dbReference type="Gene3D" id="1.20.1050.10">
    <property type="match status" value="1"/>
</dbReference>
<protein>
    <recommendedName>
        <fullName evidence="7">Glutathione transferase</fullName>
    </recommendedName>
</protein>
<dbReference type="EMBL" id="BNJQ01000020">
    <property type="protein sequence ID" value="GHP08244.1"/>
    <property type="molecule type" value="Genomic_DNA"/>
</dbReference>
<reference evidence="5" key="1">
    <citation type="submission" date="2020-10" db="EMBL/GenBank/DDBJ databases">
        <title>Unveiling of a novel bifunctional photoreceptor, Dualchrome1, isolated from a cosmopolitan green alga.</title>
        <authorList>
            <person name="Suzuki S."/>
            <person name="Kawachi M."/>
        </authorList>
    </citation>
    <scope>NUCLEOTIDE SEQUENCE</scope>
    <source>
        <strain evidence="5">NIES 2893</strain>
    </source>
</reference>
<dbReference type="PROSITE" id="PS50404">
    <property type="entry name" value="GST_NTER"/>
    <property type="match status" value="1"/>
</dbReference>
<dbReference type="InterPro" id="IPR040079">
    <property type="entry name" value="Glutathione_S-Trfase"/>
</dbReference>
<dbReference type="InterPro" id="IPR010987">
    <property type="entry name" value="Glutathione-S-Trfase_C-like"/>
</dbReference>
<evidence type="ECO:0000259" key="4">
    <source>
        <dbReference type="PROSITE" id="PS50405"/>
    </source>
</evidence>
<name>A0A830HM40_9CHLO</name>
<evidence type="ECO:0000313" key="6">
    <source>
        <dbReference type="Proteomes" id="UP000660262"/>
    </source>
</evidence>
<dbReference type="SFLD" id="SFLDS00019">
    <property type="entry name" value="Glutathione_Transferase_(cytos"/>
    <property type="match status" value="1"/>
</dbReference>
<dbReference type="PROSITE" id="PS50405">
    <property type="entry name" value="GST_CTER"/>
    <property type="match status" value="1"/>
</dbReference>
<dbReference type="SUPFAM" id="SSF47616">
    <property type="entry name" value="GST C-terminal domain-like"/>
    <property type="match status" value="1"/>
</dbReference>
<sequence length="285" mass="31005">MPVLSFSFSSYSSSSVMRLSGHVSPVNNNTLPALRLQNRKNVQGRRLLACACAASSSSSSSSTGHVRLYGSSGSRSPLVSFYLHEINVPFELINPRDETNPHPMGQVPALRDGLDLEVWESGAILMYLADKYGGLDTPEKRAEVGKWVVWANATLDPCLFIETPEGKVIDTSVRSSKPARPLVVLENHLASKTDDDPYVVSGGFSAADAAIGSYLLYVSLFFPDVSYAAYPNICKYMKLVCTRDAYREAFGAPMTDSLIAKVDDYLNECNSPAQQAKSVIGKLFS</sequence>
<dbReference type="OrthoDB" id="422574at2759"/>
<proteinExistence type="inferred from homology"/>
<dbReference type="SUPFAM" id="SSF52833">
    <property type="entry name" value="Thioredoxin-like"/>
    <property type="match status" value="1"/>
</dbReference>
<accession>A0A830HM40</accession>
<evidence type="ECO:0000256" key="1">
    <source>
        <dbReference type="ARBA" id="ARBA00007409"/>
    </source>
</evidence>
<dbReference type="Pfam" id="PF00043">
    <property type="entry name" value="GST_C"/>
    <property type="match status" value="1"/>
</dbReference>
<evidence type="ECO:0000313" key="5">
    <source>
        <dbReference type="EMBL" id="GHP08244.1"/>
    </source>
</evidence>
<dbReference type="Proteomes" id="UP000660262">
    <property type="component" value="Unassembled WGS sequence"/>
</dbReference>
<dbReference type="PANTHER" id="PTHR44051">
    <property type="entry name" value="GLUTATHIONE S-TRANSFERASE-RELATED"/>
    <property type="match status" value="1"/>
</dbReference>
<evidence type="ECO:0008006" key="7">
    <source>
        <dbReference type="Google" id="ProtNLM"/>
    </source>
</evidence>